<dbReference type="PANTHER" id="PTHR33987:SF1">
    <property type="entry name" value="CALCINEURIN-LIKE METALLO-PHOSPHOESTERASE SUPERFAMILY PROTEIN"/>
    <property type="match status" value="1"/>
</dbReference>
<dbReference type="OrthoDB" id="10266805at2759"/>
<evidence type="ECO:0000313" key="3">
    <source>
        <dbReference type="Proteomes" id="UP000038009"/>
    </source>
</evidence>
<dbReference type="AlphaFoldDB" id="A0A0N1PG58"/>
<dbReference type="InterPro" id="IPR038607">
    <property type="entry name" value="PhoD-like_sf"/>
</dbReference>
<dbReference type="Proteomes" id="UP000038009">
    <property type="component" value="Unassembled WGS sequence"/>
</dbReference>
<accession>A0A0N1PG58</accession>
<keyword evidence="3" id="KW-1185">Reference proteome</keyword>
<dbReference type="VEuPathDB" id="TriTrypDB:Lsey_0013_0190"/>
<evidence type="ECO:0008006" key="4">
    <source>
        <dbReference type="Google" id="ProtNLM"/>
    </source>
</evidence>
<reference evidence="2 3" key="1">
    <citation type="journal article" date="2015" name="PLoS Pathog.">
        <title>Leptomonas seymouri: Adaptations to the Dixenous Life Cycle Analyzed by Genome Sequencing, Transcriptome Profiling and Co-infection with Leishmania donovani.</title>
        <authorList>
            <person name="Kraeva N."/>
            <person name="Butenko A."/>
            <person name="Hlavacova J."/>
            <person name="Kostygov A."/>
            <person name="Myskova J."/>
            <person name="Grybchuk D."/>
            <person name="Lestinova T."/>
            <person name="Votypka J."/>
            <person name="Volf P."/>
            <person name="Opperdoes F."/>
            <person name="Flegontov P."/>
            <person name="Lukes J."/>
            <person name="Yurchenko V."/>
        </authorList>
    </citation>
    <scope>NUCLEOTIDE SEQUENCE [LARGE SCALE GENOMIC DNA]</scope>
    <source>
        <strain evidence="2 3">ATCC 30220</strain>
    </source>
</reference>
<comment type="caution">
    <text evidence="2">The sequence shown here is derived from an EMBL/GenBank/DDBJ whole genome shotgun (WGS) entry which is preliminary data.</text>
</comment>
<gene>
    <name evidence="2" type="ORF">ABL78_0922</name>
</gene>
<dbReference type="EMBL" id="LJSK01000013">
    <property type="protein sequence ID" value="KPI89954.1"/>
    <property type="molecule type" value="Genomic_DNA"/>
</dbReference>
<protein>
    <recommendedName>
        <fullName evidence="4">PhoD-like phosphatase metallophosphatase domain-containing protein</fullName>
    </recommendedName>
</protein>
<sequence length="827" mass="91979">MVRRTPMSMQRSLERFVEAHINRLHRQRVSVVKSCVIALAIFVLALYIVTRVFITNSNEELMGTTWLPSSKSQLELLNTLHPQSQCNAPSSNTVALNQILFISCNRHDRSQAYWANIAVALQCELLSERSRAASAPCRRLYSGQSPLSLTGDALIEEEKWMREAAPLTSLTEVPLGACGSVYDTTVAAQHRISLLSSTKAGDARSPAALRFPVAPRKADLLPLDAVLWLGDAIYADKRADGQDGQSLLYQHTNTLAEVSRFWRTQRDAPEYNAFVSSCVATTAASPPDEAPNKPAVPALRHGKPPAQDTPAAATATHAAAQLARLGQWRSDADTLVVPQPPVAVSGPQHNVWGTWDDHDMGKNDGGKEYPHRNVTQRFLLDFLKAPASDPRWTREGVYEAYTLPFHAAVDNSKDWASTLESLLHQLYEHAICVILLDVRSLRDPPNATYAGDILGAEQWKWFETQLERFTTSTADGREPCAVTLIGSGIQFMLDEKPAENWAAFPRLRDRLLGLLRIYKAERVAFLTGDMHMGELGGDFTASTIAHVLGYPLLEATSSGLTHSANMLLLPVIIPIFFRTPRRLSLYVDKNFATVRLSVDTLRLPTLRPYLDGILKTSNQTSLLLQTPEKRRSARDLVQQALNVTFTIFSIPQHGQPVHRLNFPLSMLTYAHGPAYRDATVDPYRGDVRMRHSMGRAATLANARETPEPALTTFTLRNGTAVAVAHYPTATPVPFITWYSRFAQRHVFTGCSVPESLKRCLATQACVLLALLVLLMGWIWRGVQRRQRRLQPGAPLFVRPSPSRFATLSSPLRWGHKLWSSFQKDKNG</sequence>
<evidence type="ECO:0000256" key="1">
    <source>
        <dbReference type="SAM" id="MobiDB-lite"/>
    </source>
</evidence>
<dbReference type="OMA" id="ACGSVYD"/>
<feature type="compositionally biased region" description="Low complexity" evidence="1">
    <location>
        <begin position="304"/>
        <end position="318"/>
    </location>
</feature>
<dbReference type="InterPro" id="IPR029052">
    <property type="entry name" value="Metallo-depent_PP-like"/>
</dbReference>
<dbReference type="PANTHER" id="PTHR33987">
    <property type="entry name" value="CALCINEURIN-LIKE METALLO-PHOSPHOESTERASE SUPERFAMILY PROTEIN"/>
    <property type="match status" value="1"/>
</dbReference>
<feature type="region of interest" description="Disordered" evidence="1">
    <location>
        <begin position="282"/>
        <end position="318"/>
    </location>
</feature>
<name>A0A0N1PG58_LEPSE</name>
<organism evidence="2 3">
    <name type="scientific">Leptomonas seymouri</name>
    <dbReference type="NCBI Taxonomy" id="5684"/>
    <lineage>
        <taxon>Eukaryota</taxon>
        <taxon>Discoba</taxon>
        <taxon>Euglenozoa</taxon>
        <taxon>Kinetoplastea</taxon>
        <taxon>Metakinetoplastina</taxon>
        <taxon>Trypanosomatida</taxon>
        <taxon>Trypanosomatidae</taxon>
        <taxon>Leishmaniinae</taxon>
        <taxon>Leptomonas</taxon>
    </lineage>
</organism>
<proteinExistence type="predicted"/>
<dbReference type="SUPFAM" id="SSF56300">
    <property type="entry name" value="Metallo-dependent phosphatases"/>
    <property type="match status" value="1"/>
</dbReference>
<dbReference type="Gene3D" id="3.60.21.70">
    <property type="entry name" value="PhoD-like phosphatase"/>
    <property type="match status" value="1"/>
</dbReference>
<evidence type="ECO:0000313" key="2">
    <source>
        <dbReference type="EMBL" id="KPI89954.1"/>
    </source>
</evidence>